<dbReference type="RefSeq" id="WP_223095653.1">
    <property type="nucleotide sequence ID" value="NZ_CP061913.1"/>
</dbReference>
<dbReference type="InterPro" id="IPR002035">
    <property type="entry name" value="VWF_A"/>
</dbReference>
<organism evidence="3 4">
    <name type="scientific">Dactylosporangium vinaceum</name>
    <dbReference type="NCBI Taxonomy" id="53362"/>
    <lineage>
        <taxon>Bacteria</taxon>
        <taxon>Bacillati</taxon>
        <taxon>Actinomycetota</taxon>
        <taxon>Actinomycetes</taxon>
        <taxon>Micromonosporales</taxon>
        <taxon>Micromonosporaceae</taxon>
        <taxon>Dactylosporangium</taxon>
    </lineage>
</organism>
<feature type="domain" description="VWFA" evidence="2">
    <location>
        <begin position="1"/>
        <end position="177"/>
    </location>
</feature>
<sequence>MFLLVDVSVSMAGAPIEALNRALPEMKRVMQSDPTVGEIVRIALVTFSDEARTVIPLADLAHTDIPEVLIEGGTNFAAGLRGVRTAIEAGLGALPKGTPVYRPVVFFMSDGAHQAREDWGPALHQLRDPHWRFRPEVVSFGFNDAPDDALRQIATKFAFRARDADPATQVRDIMNALIGSIITTSAGFRHPARPGGGLHLETPPDHFTQLPPLTV</sequence>
<reference evidence="3 4" key="1">
    <citation type="submission" date="2024-09" db="EMBL/GenBank/DDBJ databases">
        <authorList>
            <person name="Sun Q."/>
            <person name="Mori K."/>
        </authorList>
    </citation>
    <scope>NUCLEOTIDE SEQUENCE [LARGE SCALE GENOMIC DNA]</scope>
    <source>
        <strain evidence="3 4">JCM 3307</strain>
    </source>
</reference>
<dbReference type="PROSITE" id="PS50234">
    <property type="entry name" value="VWFA"/>
    <property type="match status" value="1"/>
</dbReference>
<accession>A0ABV5MP51</accession>
<dbReference type="Pfam" id="PF00092">
    <property type="entry name" value="VWA"/>
    <property type="match status" value="1"/>
</dbReference>
<evidence type="ECO:0000313" key="4">
    <source>
        <dbReference type="Proteomes" id="UP001589608"/>
    </source>
</evidence>
<keyword evidence="4" id="KW-1185">Reference proteome</keyword>
<dbReference type="EMBL" id="JBHMCA010000083">
    <property type="protein sequence ID" value="MFB9450646.1"/>
    <property type="molecule type" value="Genomic_DNA"/>
</dbReference>
<gene>
    <name evidence="3" type="ORF">ACFFTR_46875</name>
</gene>
<evidence type="ECO:0000259" key="2">
    <source>
        <dbReference type="PROSITE" id="PS50234"/>
    </source>
</evidence>
<feature type="region of interest" description="Disordered" evidence="1">
    <location>
        <begin position="192"/>
        <end position="215"/>
    </location>
</feature>
<protein>
    <submittedName>
        <fullName evidence="3">VWA domain-containing protein</fullName>
    </submittedName>
</protein>
<dbReference type="InterPro" id="IPR036465">
    <property type="entry name" value="vWFA_dom_sf"/>
</dbReference>
<dbReference type="SUPFAM" id="SSF53300">
    <property type="entry name" value="vWA-like"/>
    <property type="match status" value="1"/>
</dbReference>
<proteinExistence type="predicted"/>
<dbReference type="Gene3D" id="3.40.50.410">
    <property type="entry name" value="von Willebrand factor, type A domain"/>
    <property type="match status" value="1"/>
</dbReference>
<evidence type="ECO:0000256" key="1">
    <source>
        <dbReference type="SAM" id="MobiDB-lite"/>
    </source>
</evidence>
<dbReference type="SMART" id="SM00327">
    <property type="entry name" value="VWA"/>
    <property type="match status" value="1"/>
</dbReference>
<comment type="caution">
    <text evidence="3">The sequence shown here is derived from an EMBL/GenBank/DDBJ whole genome shotgun (WGS) entry which is preliminary data.</text>
</comment>
<name>A0ABV5MP51_9ACTN</name>
<evidence type="ECO:0000313" key="3">
    <source>
        <dbReference type="EMBL" id="MFB9450646.1"/>
    </source>
</evidence>
<dbReference type="Proteomes" id="UP001589608">
    <property type="component" value="Unassembled WGS sequence"/>
</dbReference>